<keyword evidence="3" id="KW-1185">Reference proteome</keyword>
<organism evidence="2 3">
    <name type="scientific">Nocardiopsis ansamitocini</name>
    <dbReference type="NCBI Taxonomy" id="1670832"/>
    <lineage>
        <taxon>Bacteria</taxon>
        <taxon>Bacillati</taxon>
        <taxon>Actinomycetota</taxon>
        <taxon>Actinomycetes</taxon>
        <taxon>Streptosporangiales</taxon>
        <taxon>Nocardiopsidaceae</taxon>
        <taxon>Nocardiopsis</taxon>
    </lineage>
</organism>
<dbReference type="EMBL" id="BSQG01000011">
    <property type="protein sequence ID" value="GLU50084.1"/>
    <property type="molecule type" value="Genomic_DNA"/>
</dbReference>
<dbReference type="Pfam" id="PF19457">
    <property type="entry name" value="DUF5994"/>
    <property type="match status" value="1"/>
</dbReference>
<reference evidence="2" key="1">
    <citation type="submission" date="2023-02" db="EMBL/GenBank/DDBJ databases">
        <title>Nocardiopsis ansamitocini NBRC 112285.</title>
        <authorList>
            <person name="Ichikawa N."/>
            <person name="Sato H."/>
            <person name="Tonouchi N."/>
        </authorList>
    </citation>
    <scope>NUCLEOTIDE SEQUENCE</scope>
    <source>
        <strain evidence="2">NBRC 112285</strain>
    </source>
</reference>
<feature type="region of interest" description="Disordered" evidence="1">
    <location>
        <begin position="155"/>
        <end position="187"/>
    </location>
</feature>
<dbReference type="AlphaFoldDB" id="A0A9W6P9I0"/>
<dbReference type="Proteomes" id="UP001165092">
    <property type="component" value="Unassembled WGS sequence"/>
</dbReference>
<accession>A0A9W6P9I0</accession>
<dbReference type="InterPro" id="IPR046036">
    <property type="entry name" value="DUF5994"/>
</dbReference>
<feature type="compositionally biased region" description="Polar residues" evidence="1">
    <location>
        <begin position="1"/>
        <end position="13"/>
    </location>
</feature>
<gene>
    <name evidence="2" type="ORF">Nans01_44350</name>
</gene>
<evidence type="ECO:0000313" key="2">
    <source>
        <dbReference type="EMBL" id="GLU50084.1"/>
    </source>
</evidence>
<feature type="compositionally biased region" description="Gly residues" evidence="1">
    <location>
        <begin position="166"/>
        <end position="175"/>
    </location>
</feature>
<feature type="region of interest" description="Disordered" evidence="1">
    <location>
        <begin position="1"/>
        <end position="23"/>
    </location>
</feature>
<evidence type="ECO:0000256" key="1">
    <source>
        <dbReference type="SAM" id="MobiDB-lite"/>
    </source>
</evidence>
<evidence type="ECO:0000313" key="3">
    <source>
        <dbReference type="Proteomes" id="UP001165092"/>
    </source>
</evidence>
<proteinExistence type="predicted"/>
<sequence length="187" mass="19903">MNSTVAEHTSTGSGPAPSAPRLWLEPATSHRPLLDGSWWPRSRRLDTELPGLVRALDDRLDSTTHILVGPDDWDDHPKVVEVAGHTVRVFWFTGFPHDLLIATSLSGDRLDLMVVPATTEPATAHAAAAMAGMNGNTVHAPDILANVNRLRDAATAEETAWESEGGHLGSNGSTGGSSALPRPREAL</sequence>
<name>A0A9W6P9I0_9ACTN</name>
<dbReference type="RefSeq" id="WP_285761621.1">
    <property type="nucleotide sequence ID" value="NZ_BSQG01000011.1"/>
</dbReference>
<comment type="caution">
    <text evidence="2">The sequence shown here is derived from an EMBL/GenBank/DDBJ whole genome shotgun (WGS) entry which is preliminary data.</text>
</comment>
<protein>
    <submittedName>
        <fullName evidence="2">Uncharacterized protein</fullName>
    </submittedName>
</protein>